<name>A0A1Z1W3S5_9ACTN</name>
<reference evidence="1 2" key="1">
    <citation type="submission" date="2017-05" db="EMBL/GenBank/DDBJ databases">
        <title>Streptomyces alboflavus Genome sequencing and assembly.</title>
        <authorList>
            <person name="Wang Y."/>
            <person name="Du B."/>
            <person name="Ding Y."/>
            <person name="Liu H."/>
            <person name="Hou Q."/>
            <person name="Liu K."/>
            <person name="Wang C."/>
            <person name="Yao L."/>
        </authorList>
    </citation>
    <scope>NUCLEOTIDE SEQUENCE [LARGE SCALE GENOMIC DNA]</scope>
    <source>
        <strain evidence="1 2">MDJK44</strain>
    </source>
</reference>
<evidence type="ECO:0000313" key="2">
    <source>
        <dbReference type="Proteomes" id="UP000195880"/>
    </source>
</evidence>
<protein>
    <submittedName>
        <fullName evidence="1">Uncharacterized protein</fullName>
    </submittedName>
</protein>
<accession>A0A1Z1W3S5</accession>
<keyword evidence="2" id="KW-1185">Reference proteome</keyword>
<evidence type="ECO:0000313" key="1">
    <source>
        <dbReference type="EMBL" id="ARX81064.1"/>
    </source>
</evidence>
<dbReference type="KEGG" id="salf:SMD44_00462"/>
<gene>
    <name evidence="1" type="ORF">SMD44_00462</name>
</gene>
<organism evidence="1 2">
    <name type="scientific">Streptomyces alboflavus</name>
    <dbReference type="NCBI Taxonomy" id="67267"/>
    <lineage>
        <taxon>Bacteria</taxon>
        <taxon>Bacillati</taxon>
        <taxon>Actinomycetota</taxon>
        <taxon>Actinomycetes</taxon>
        <taxon>Kitasatosporales</taxon>
        <taxon>Streptomycetaceae</taxon>
        <taxon>Streptomyces</taxon>
    </lineage>
</organism>
<dbReference type="RefSeq" id="WP_087882653.1">
    <property type="nucleotide sequence ID" value="NZ_CP021748.1"/>
</dbReference>
<dbReference type="AlphaFoldDB" id="A0A1Z1W3S5"/>
<dbReference type="Proteomes" id="UP000195880">
    <property type="component" value="Chromosome"/>
</dbReference>
<dbReference type="OrthoDB" id="4257981at2"/>
<dbReference type="EMBL" id="CP021748">
    <property type="protein sequence ID" value="ARX81064.1"/>
    <property type="molecule type" value="Genomic_DNA"/>
</dbReference>
<dbReference type="STRING" id="67267.GCA_000716675_00649"/>
<dbReference type="eggNOG" id="ENOG50328XG">
    <property type="taxonomic scope" value="Bacteria"/>
</dbReference>
<proteinExistence type="predicted"/>
<sequence length="127" mass="13649">MTTTTRAAPGDLVAALRLPVWKTLSARAEGLRRELPTRPDAPAERFAWLRSLTPEQARDAALLDHLDALCGHLDGKPALGYAPDDPLPEAALEAAEGFNPQLTALITRFRAARDAESADRSARAEGP</sequence>